<dbReference type="PANTHER" id="PTHR24166">
    <property type="entry name" value="ROLLING PEBBLES, ISOFORM B"/>
    <property type="match status" value="1"/>
</dbReference>
<dbReference type="SUPFAM" id="SSF48403">
    <property type="entry name" value="Ankyrin repeat"/>
    <property type="match status" value="1"/>
</dbReference>
<accession>A0A9P3BR97</accession>
<dbReference type="PROSITE" id="PS50088">
    <property type="entry name" value="ANK_REPEAT"/>
    <property type="match status" value="1"/>
</dbReference>
<protein>
    <recommendedName>
        <fullName evidence="6">Ankyrin</fullName>
    </recommendedName>
</protein>
<dbReference type="OrthoDB" id="366390at2759"/>
<gene>
    <name evidence="4" type="ORF">Aspvir_004884</name>
</gene>
<sequence>MRTLQLTLDYGRYSETKPYIFHQAPSDACTHEHLAVIDLISRTQPRMDLGIDFGPVIRDGKTQVIALLLQAMARRSTSQRETSLARLVLWKAKYYGQCDMIKLVLEKFPRLHLDHAFELATSSGNDLVVNLLIDTAVKQGKRLFSTNRDESLQVKKTRILNNIPTRVIRSSAETEFIVACWSGNRERVKQLLRDGISADLEDDDGRTPLQIAVYCGHSDLVRLLLESGGPTNANYDLAQLAVTEGT</sequence>
<dbReference type="GeneID" id="66932866"/>
<dbReference type="PROSITE" id="PS50297">
    <property type="entry name" value="ANK_REP_REGION"/>
    <property type="match status" value="1"/>
</dbReference>
<dbReference type="Proteomes" id="UP000710440">
    <property type="component" value="Unassembled WGS sequence"/>
</dbReference>
<dbReference type="SMART" id="SM00248">
    <property type="entry name" value="ANK"/>
    <property type="match status" value="3"/>
</dbReference>
<evidence type="ECO:0000313" key="4">
    <source>
        <dbReference type="EMBL" id="GIK00855.1"/>
    </source>
</evidence>
<dbReference type="InterPro" id="IPR036770">
    <property type="entry name" value="Ankyrin_rpt-contain_sf"/>
</dbReference>
<dbReference type="Gene3D" id="1.25.40.20">
    <property type="entry name" value="Ankyrin repeat-containing domain"/>
    <property type="match status" value="1"/>
</dbReference>
<evidence type="ECO:0008006" key="6">
    <source>
        <dbReference type="Google" id="ProtNLM"/>
    </source>
</evidence>
<proteinExistence type="predicted"/>
<dbReference type="Pfam" id="PF12796">
    <property type="entry name" value="Ank_2"/>
    <property type="match status" value="1"/>
</dbReference>
<dbReference type="PANTHER" id="PTHR24166:SF48">
    <property type="entry name" value="PROTEIN VAPYRIN"/>
    <property type="match status" value="1"/>
</dbReference>
<evidence type="ECO:0000256" key="2">
    <source>
        <dbReference type="ARBA" id="ARBA00023043"/>
    </source>
</evidence>
<evidence type="ECO:0000313" key="5">
    <source>
        <dbReference type="Proteomes" id="UP000710440"/>
    </source>
</evidence>
<evidence type="ECO:0000256" key="3">
    <source>
        <dbReference type="PROSITE-ProRule" id="PRU00023"/>
    </source>
</evidence>
<dbReference type="InterPro" id="IPR050889">
    <property type="entry name" value="Dendritic_Spine_Reg/Scaffold"/>
</dbReference>
<comment type="caution">
    <text evidence="4">The sequence shown here is derived from an EMBL/GenBank/DDBJ whole genome shotgun (WGS) entry which is preliminary data.</text>
</comment>
<organism evidence="4 5">
    <name type="scientific">Aspergillus viridinutans</name>
    <dbReference type="NCBI Taxonomy" id="75553"/>
    <lineage>
        <taxon>Eukaryota</taxon>
        <taxon>Fungi</taxon>
        <taxon>Dikarya</taxon>
        <taxon>Ascomycota</taxon>
        <taxon>Pezizomycotina</taxon>
        <taxon>Eurotiomycetes</taxon>
        <taxon>Eurotiomycetidae</taxon>
        <taxon>Eurotiales</taxon>
        <taxon>Aspergillaceae</taxon>
        <taxon>Aspergillus</taxon>
        <taxon>Aspergillus subgen. Fumigati</taxon>
    </lineage>
</organism>
<feature type="repeat" description="ANK" evidence="3">
    <location>
        <begin position="204"/>
        <end position="236"/>
    </location>
</feature>
<dbReference type="RefSeq" id="XP_043124041.1">
    <property type="nucleotide sequence ID" value="XM_043268106.1"/>
</dbReference>
<dbReference type="AlphaFoldDB" id="A0A9P3BR97"/>
<dbReference type="EMBL" id="BOPL01000002">
    <property type="protein sequence ID" value="GIK00855.1"/>
    <property type="molecule type" value="Genomic_DNA"/>
</dbReference>
<keyword evidence="5" id="KW-1185">Reference proteome</keyword>
<dbReference type="InterPro" id="IPR002110">
    <property type="entry name" value="Ankyrin_rpt"/>
</dbReference>
<reference evidence="4 5" key="1">
    <citation type="submission" date="2021-02" db="EMBL/GenBank/DDBJ databases">
        <title>Pan-genome distribution and transcriptional activeness of fungal secondary metabolism genes in Aspergillus section Fumigati.</title>
        <authorList>
            <person name="Takahashi H."/>
            <person name="Umemura M."/>
            <person name="Ninomiya A."/>
            <person name="Kusuya Y."/>
            <person name="Urayama S."/>
            <person name="Shimizu M."/>
            <person name="Watanabe A."/>
            <person name="Kamei K."/>
            <person name="Yaguchi T."/>
            <person name="Hagiwara D."/>
        </authorList>
    </citation>
    <scope>NUCLEOTIDE SEQUENCE [LARGE SCALE GENOMIC DNA]</scope>
    <source>
        <strain evidence="4 5">IFM 47045</strain>
    </source>
</reference>
<keyword evidence="1" id="KW-0677">Repeat</keyword>
<evidence type="ECO:0000256" key="1">
    <source>
        <dbReference type="ARBA" id="ARBA00022737"/>
    </source>
</evidence>
<keyword evidence="2 3" id="KW-0040">ANK repeat</keyword>
<name>A0A9P3BR97_ASPVI</name>